<dbReference type="Proteomes" id="UP001497535">
    <property type="component" value="Unassembled WGS sequence"/>
</dbReference>
<comment type="caution">
    <text evidence="1">The sequence shown here is derived from an EMBL/GenBank/DDBJ whole genome shotgun (WGS) entry which is preliminary data.</text>
</comment>
<sequence>MERNNAGYCENCPKGFISSGEGNCVPCPSGSIPNYGIFLTNWDSLPSGIELKKECEFLSAGLKKVKIKKKNFPFKEIPNECPVNPSWISYGNKLESATTRMRGVALEINIKFKNGFSSPLHTGKITNENPLGKISMEVSLQCKGKCQFYIVQKIEKETLQQFIFPEKEENLQLLKMLTGSFTNNLLVFPILNSFPIHLLIAFTRTNAILGKDEINDKAIIHSINITNNGDINTNFCIKCPIYENGKCKPCPSGEYFDKKKCTRCPPNTILNQTESIYLLSNINLNNSNKIPCSKCPKYFQNSEDGLFCEFSGKFELEEEDGINSKINFDLSLLKGIPLSAKGIKIFARDGQSFTHIFNFSLFPNYPIKCKDSIPTKRQINIEEEEEENNALFCRSAVVPIFGKETNKKLTQPNTKSQRPLDIHFFFESTNILIECPNGTMAAVTVRCDPSIVTKPLVRLSRHCPDGTCDGCLYHAIVESALGCPVCNEKDFQTIRGECINDIQKVHTIPSKHCVISGAQSHEREEPCRTILSSNLRLILSLTIILILILLLIICAIYRRNKTLEYRYMRLIEGKDMDNSARSCALNNSDQEDSEEENNEGEEIITKSSKARVFFSNKKSKKNKEKYGKLDERTEFIVEEDSD</sequence>
<dbReference type="EMBL" id="CAVMJV010000007">
    <property type="protein sequence ID" value="CAK5034404.1"/>
    <property type="molecule type" value="Genomic_DNA"/>
</dbReference>
<gene>
    <name evidence="1" type="ORF">MENTE1834_LOCUS8429</name>
</gene>
<organism evidence="1 2">
    <name type="scientific">Meloidogyne enterolobii</name>
    <name type="common">Root-knot nematode worm</name>
    <name type="synonym">Meloidogyne mayaguensis</name>
    <dbReference type="NCBI Taxonomy" id="390850"/>
    <lineage>
        <taxon>Eukaryota</taxon>
        <taxon>Metazoa</taxon>
        <taxon>Ecdysozoa</taxon>
        <taxon>Nematoda</taxon>
        <taxon>Chromadorea</taxon>
        <taxon>Rhabditida</taxon>
        <taxon>Tylenchina</taxon>
        <taxon>Tylenchomorpha</taxon>
        <taxon>Tylenchoidea</taxon>
        <taxon>Meloidogynidae</taxon>
        <taxon>Meloidogyninae</taxon>
        <taxon>Meloidogyne</taxon>
    </lineage>
</organism>
<protein>
    <submittedName>
        <fullName evidence="1">Uncharacterized protein</fullName>
    </submittedName>
</protein>
<evidence type="ECO:0000313" key="2">
    <source>
        <dbReference type="Proteomes" id="UP001497535"/>
    </source>
</evidence>
<proteinExistence type="predicted"/>
<reference evidence="1" key="1">
    <citation type="submission" date="2023-11" db="EMBL/GenBank/DDBJ databases">
        <authorList>
            <person name="Poullet M."/>
        </authorList>
    </citation>
    <scope>NUCLEOTIDE SEQUENCE</scope>
    <source>
        <strain evidence="1">E1834</strain>
    </source>
</reference>
<accession>A0ACB0Y6R3</accession>
<keyword evidence="2" id="KW-1185">Reference proteome</keyword>
<name>A0ACB0Y6R3_MELEN</name>
<evidence type="ECO:0000313" key="1">
    <source>
        <dbReference type="EMBL" id="CAK5034404.1"/>
    </source>
</evidence>